<comment type="caution">
    <text evidence="1">The sequence shown here is derived from an EMBL/GenBank/DDBJ whole genome shotgun (WGS) entry which is preliminary data.</text>
</comment>
<name>A0ACC2PDX6_9HYME</name>
<keyword evidence="2" id="KW-1185">Reference proteome</keyword>
<sequence length="117" mass="12749">MGIYGGLKIVYSPCIAPYNVARRFIEAVYREDAGLPLDESAPTGFSGSSSSYGVRYPGSPTADRFNSIRSTKCQILLCIVYAQEQLVASGSLVIHKDTRRQPDSFLLSRTRIPAAEG</sequence>
<evidence type="ECO:0000313" key="1">
    <source>
        <dbReference type="EMBL" id="KAJ8681635.1"/>
    </source>
</evidence>
<proteinExistence type="predicted"/>
<evidence type="ECO:0000313" key="2">
    <source>
        <dbReference type="Proteomes" id="UP001239111"/>
    </source>
</evidence>
<dbReference type="Proteomes" id="UP001239111">
    <property type="component" value="Chromosome 1"/>
</dbReference>
<organism evidence="1 2">
    <name type="scientific">Eretmocerus hayati</name>
    <dbReference type="NCBI Taxonomy" id="131215"/>
    <lineage>
        <taxon>Eukaryota</taxon>
        <taxon>Metazoa</taxon>
        <taxon>Ecdysozoa</taxon>
        <taxon>Arthropoda</taxon>
        <taxon>Hexapoda</taxon>
        <taxon>Insecta</taxon>
        <taxon>Pterygota</taxon>
        <taxon>Neoptera</taxon>
        <taxon>Endopterygota</taxon>
        <taxon>Hymenoptera</taxon>
        <taxon>Apocrita</taxon>
        <taxon>Proctotrupomorpha</taxon>
        <taxon>Chalcidoidea</taxon>
        <taxon>Aphelinidae</taxon>
        <taxon>Aphelininae</taxon>
        <taxon>Eretmocerus</taxon>
    </lineage>
</organism>
<accession>A0ACC2PDX6</accession>
<dbReference type="EMBL" id="CM056741">
    <property type="protein sequence ID" value="KAJ8681635.1"/>
    <property type="molecule type" value="Genomic_DNA"/>
</dbReference>
<reference evidence="1" key="1">
    <citation type="submission" date="2023-04" db="EMBL/GenBank/DDBJ databases">
        <title>A chromosome-level genome assembly of the parasitoid wasp Eretmocerus hayati.</title>
        <authorList>
            <person name="Zhong Y."/>
            <person name="Liu S."/>
            <person name="Liu Y."/>
        </authorList>
    </citation>
    <scope>NUCLEOTIDE SEQUENCE</scope>
    <source>
        <strain evidence="1">ZJU_SS_LIU_2023</strain>
    </source>
</reference>
<gene>
    <name evidence="1" type="ORF">QAD02_017427</name>
</gene>
<protein>
    <submittedName>
        <fullName evidence="1">Uncharacterized protein</fullName>
    </submittedName>
</protein>